<evidence type="ECO:0000259" key="9">
    <source>
        <dbReference type="Pfam" id="PF00007"/>
    </source>
</evidence>
<evidence type="ECO:0000256" key="1">
    <source>
        <dbReference type="ARBA" id="ARBA00003920"/>
    </source>
</evidence>
<evidence type="ECO:0000256" key="3">
    <source>
        <dbReference type="ARBA" id="ARBA00006552"/>
    </source>
</evidence>
<organism evidence="10">
    <name type="scientific">Seriola dumerili</name>
    <name type="common">Greater amberjack</name>
    <name type="synonym">Caranx dumerili</name>
    <dbReference type="NCBI Taxonomy" id="41447"/>
    <lineage>
        <taxon>Eukaryota</taxon>
        <taxon>Metazoa</taxon>
        <taxon>Chordata</taxon>
        <taxon>Craniata</taxon>
        <taxon>Vertebrata</taxon>
        <taxon>Euteleostomi</taxon>
        <taxon>Actinopterygii</taxon>
        <taxon>Neopterygii</taxon>
        <taxon>Teleostei</taxon>
        <taxon>Neoteleostei</taxon>
        <taxon>Acanthomorphata</taxon>
        <taxon>Carangaria</taxon>
        <taxon>Carangiformes</taxon>
        <taxon>Carangidae</taxon>
        <taxon>Seriola</taxon>
    </lineage>
</organism>
<evidence type="ECO:0000313" key="12">
    <source>
        <dbReference type="Proteomes" id="UP000261420"/>
    </source>
</evidence>
<dbReference type="Ensembl" id="ENSSDUT00000020815.1">
    <property type="protein sequence ID" value="ENSSDUP00000020445.1"/>
    <property type="gene ID" value="ENSSDUG00000014870.1"/>
</dbReference>
<evidence type="ECO:0000256" key="2">
    <source>
        <dbReference type="ARBA" id="ARBA00004613"/>
    </source>
</evidence>
<evidence type="ECO:0000256" key="6">
    <source>
        <dbReference type="ARBA" id="ARBA00022702"/>
    </source>
</evidence>
<dbReference type="GO" id="GO:0030728">
    <property type="term" value="P:ovulation"/>
    <property type="evidence" value="ECO:0007669"/>
    <property type="project" value="TreeGrafter"/>
</dbReference>
<evidence type="ECO:0000313" key="11">
    <source>
        <dbReference type="Ensembl" id="ENSSDUP00000020445.1"/>
    </source>
</evidence>
<comment type="function">
    <text evidence="1">Involved in gametogenesis and steroidogenesis.</text>
</comment>
<name>A0A0F7RP69_SERDU</name>
<dbReference type="SMART" id="SM00068">
    <property type="entry name" value="GHB"/>
    <property type="match status" value="1"/>
</dbReference>
<dbReference type="InterPro" id="IPR001545">
    <property type="entry name" value="Gonadotropin_bsu"/>
</dbReference>
<reference evidence="10" key="1">
    <citation type="journal article" date="2016" name="Gen. Comp. Endocrinol.">
        <title>Greater amberjack Fsh, Lh, and their receptors: Plasma and mRNA profiles during ovarian development.</title>
        <authorList>
            <person name="Nyuji M."/>
            <person name="Kazeto Y."/>
            <person name="Izumida D."/>
            <person name="Tani K."/>
            <person name="Suzuki H."/>
            <person name="Hamada K."/>
            <person name="Mekuchi M."/>
            <person name="Gen K."/>
            <person name="Soyano K."/>
            <person name="Okuzawa K."/>
        </authorList>
    </citation>
    <scope>NUCLEOTIDE SEQUENCE</scope>
</reference>
<comment type="subunit">
    <text evidence="4">Heterodimer of an alpha and a beta chain.</text>
</comment>
<evidence type="ECO:0000256" key="7">
    <source>
        <dbReference type="ARBA" id="ARBA00023157"/>
    </source>
</evidence>
<protein>
    <submittedName>
        <fullName evidence="10">Follicle-stimulating hormone beta subunit</fullName>
    </submittedName>
</protein>
<evidence type="ECO:0000313" key="10">
    <source>
        <dbReference type="EMBL" id="BAR79709.1"/>
    </source>
</evidence>
<dbReference type="InterPro" id="IPR006208">
    <property type="entry name" value="Glyco_hormone_CN"/>
</dbReference>
<dbReference type="Pfam" id="PF00007">
    <property type="entry name" value="Cys_knot"/>
    <property type="match status" value="1"/>
</dbReference>
<comment type="subcellular location">
    <subcellularLocation>
        <location evidence="2">Secreted</location>
    </subcellularLocation>
</comment>
<gene>
    <name evidence="10" type="primary">Fshb</name>
</gene>
<dbReference type="Gene3D" id="2.10.90.10">
    <property type="entry name" value="Cystine-knot cytokines"/>
    <property type="match status" value="1"/>
</dbReference>
<evidence type="ECO:0000256" key="4">
    <source>
        <dbReference type="ARBA" id="ARBA00011870"/>
    </source>
</evidence>
<dbReference type="CDD" id="cd00069">
    <property type="entry name" value="GHB_like"/>
    <property type="match status" value="1"/>
</dbReference>
<keyword evidence="7" id="KW-1015">Disulfide bond</keyword>
<dbReference type="GO" id="GO:0007186">
    <property type="term" value="P:G protein-coupled receptor signaling pathway"/>
    <property type="evidence" value="ECO:0007669"/>
    <property type="project" value="TreeGrafter"/>
</dbReference>
<dbReference type="GO" id="GO:0005615">
    <property type="term" value="C:extracellular space"/>
    <property type="evidence" value="ECO:0007669"/>
    <property type="project" value="TreeGrafter"/>
</dbReference>
<feature type="domain" description="Glycoprotein hormone subunit beta" evidence="9">
    <location>
        <begin position="22"/>
        <end position="114"/>
    </location>
</feature>
<keyword evidence="8" id="KW-0732">Signal</keyword>
<comment type="similarity">
    <text evidence="3">Belongs to the glycoprotein hormones subunit beta family.</text>
</comment>
<reference evidence="11" key="2">
    <citation type="submission" date="2025-05" db="UniProtKB">
        <authorList>
            <consortium name="Ensembl"/>
        </authorList>
    </citation>
    <scope>IDENTIFICATION</scope>
</reference>
<dbReference type="AlphaFoldDB" id="A0A0F7RP69"/>
<dbReference type="InterPro" id="IPR029034">
    <property type="entry name" value="Cystine-knot_cytokine"/>
</dbReference>
<dbReference type="EMBL" id="LC019038">
    <property type="protein sequence ID" value="BAR79709.1"/>
    <property type="molecule type" value="mRNA"/>
</dbReference>
<sequence>MQLVVMAAVLAMAEAGQGCSFGCHPTVVNISVESCAGPEVVRTTICAGQCYHEDPVYISDYDWPEQKTCNGDWSFEVKHTPGCPVGISYPVARNCKCAACNEDNMFCGRFLGDVSSCLSF</sequence>
<dbReference type="GeneTree" id="ENSGT00940000158152"/>
<keyword evidence="5" id="KW-0964">Secreted</keyword>
<dbReference type="OMA" id="CAGQCYH"/>
<dbReference type="GO" id="GO:0005737">
    <property type="term" value="C:cytoplasm"/>
    <property type="evidence" value="ECO:0007669"/>
    <property type="project" value="TreeGrafter"/>
</dbReference>
<dbReference type="SUPFAM" id="SSF57501">
    <property type="entry name" value="Cystine-knot cytokines"/>
    <property type="match status" value="1"/>
</dbReference>
<dbReference type="GO" id="GO:0005179">
    <property type="term" value="F:hormone activity"/>
    <property type="evidence" value="ECO:0007669"/>
    <property type="project" value="UniProtKB-KW"/>
</dbReference>
<keyword evidence="6" id="KW-0372">Hormone</keyword>
<feature type="signal peptide" evidence="8">
    <location>
        <begin position="1"/>
        <end position="18"/>
    </location>
</feature>
<evidence type="ECO:0000256" key="8">
    <source>
        <dbReference type="SAM" id="SignalP"/>
    </source>
</evidence>
<proteinExistence type="evidence at transcript level"/>
<accession>A0A0F7RP69</accession>
<dbReference type="PANTHER" id="PTHR11515">
    <property type="entry name" value="GLYCOPROTEIN HORMONE BETA CHAIN"/>
    <property type="match status" value="1"/>
</dbReference>
<evidence type="ECO:0000256" key="5">
    <source>
        <dbReference type="ARBA" id="ARBA00022525"/>
    </source>
</evidence>
<keyword evidence="12" id="KW-1185">Reference proteome</keyword>
<feature type="chain" id="PRO_5044542360" evidence="8">
    <location>
        <begin position="19"/>
        <end position="120"/>
    </location>
</feature>
<dbReference type="PANTHER" id="PTHR11515:SF11">
    <property type="entry name" value="LUTROPIN SUBUNIT BETA"/>
    <property type="match status" value="1"/>
</dbReference>
<dbReference type="Proteomes" id="UP000261420">
    <property type="component" value="Unplaced"/>
</dbReference>
<dbReference type="STRING" id="41447.ENSSDUP00000020445"/>